<dbReference type="EMBL" id="PVZC01000008">
    <property type="protein sequence ID" value="PRX96082.1"/>
    <property type="molecule type" value="Genomic_DNA"/>
</dbReference>
<sequence>MSSSDNVWFDDEAGPLIRPYAMTRGRTQPTRDDFDVVSIVVRVGGARQDAPLDPEHQAVLDMCASPLSVAEIASHLDYPIGVVKVLLGDLLDQGLIVSRTPAARANRPSMNVLSAVLDGIRAL</sequence>
<proteinExistence type="predicted"/>
<gene>
    <name evidence="1" type="ORF">CLV72_10887</name>
</gene>
<dbReference type="PANTHER" id="PTHR36221">
    <property type="entry name" value="DUF742 DOMAIN-CONTAINING PROTEIN"/>
    <property type="match status" value="1"/>
</dbReference>
<dbReference type="InterPro" id="IPR007995">
    <property type="entry name" value="DUF742"/>
</dbReference>
<dbReference type="Proteomes" id="UP000237846">
    <property type="component" value="Unassembled WGS sequence"/>
</dbReference>
<organism evidence="1 2">
    <name type="scientific">Allonocardiopsis opalescens</name>
    <dbReference type="NCBI Taxonomy" id="1144618"/>
    <lineage>
        <taxon>Bacteria</taxon>
        <taxon>Bacillati</taxon>
        <taxon>Actinomycetota</taxon>
        <taxon>Actinomycetes</taxon>
        <taxon>Streptosporangiales</taxon>
        <taxon>Allonocardiopsis</taxon>
    </lineage>
</organism>
<dbReference type="RefSeq" id="WP_106250701.1">
    <property type="nucleotide sequence ID" value="NZ_PVZC01000008.1"/>
</dbReference>
<comment type="caution">
    <text evidence="1">The sequence shown here is derived from an EMBL/GenBank/DDBJ whole genome shotgun (WGS) entry which is preliminary data.</text>
</comment>
<keyword evidence="2" id="KW-1185">Reference proteome</keyword>
<evidence type="ECO:0000313" key="2">
    <source>
        <dbReference type="Proteomes" id="UP000237846"/>
    </source>
</evidence>
<name>A0A2T0PX26_9ACTN</name>
<evidence type="ECO:0000313" key="1">
    <source>
        <dbReference type="EMBL" id="PRX96082.1"/>
    </source>
</evidence>
<accession>A0A2T0PX26</accession>
<protein>
    <submittedName>
        <fullName evidence="1">Uncharacterized protein DUF742</fullName>
    </submittedName>
</protein>
<dbReference type="AlphaFoldDB" id="A0A2T0PX26"/>
<reference evidence="1 2" key="1">
    <citation type="submission" date="2018-03" db="EMBL/GenBank/DDBJ databases">
        <title>Genomic Encyclopedia of Archaeal and Bacterial Type Strains, Phase II (KMG-II): from individual species to whole genera.</title>
        <authorList>
            <person name="Goeker M."/>
        </authorList>
    </citation>
    <scope>NUCLEOTIDE SEQUENCE [LARGE SCALE GENOMIC DNA]</scope>
    <source>
        <strain evidence="1 2">DSM 45601</strain>
    </source>
</reference>
<dbReference type="PANTHER" id="PTHR36221:SF1">
    <property type="entry name" value="DUF742 DOMAIN-CONTAINING PROTEIN"/>
    <property type="match status" value="1"/>
</dbReference>
<dbReference type="Pfam" id="PF05331">
    <property type="entry name" value="DUF742"/>
    <property type="match status" value="1"/>
</dbReference>
<dbReference type="OrthoDB" id="4274007at2"/>